<evidence type="ECO:0000313" key="3">
    <source>
        <dbReference type="Proteomes" id="UP001596506"/>
    </source>
</evidence>
<dbReference type="Pfam" id="PF13614">
    <property type="entry name" value="AAA_31"/>
    <property type="match status" value="1"/>
</dbReference>
<sequence>MSINDDSRFDKLKAAISKMHKVVKRGFSVMDQMPELVKDAQKDKYDPEWVETSEVDSRIQQRRYGTTQAAEMVGISVGTLYAAEQDGRLPPPEYRTDTAKKVRAGYTVNHINHMQRVLGTSPSKPENLPAAICGVLNLKGGSHKTTTCHLFSQYLAMRGYKCLVLDTDPQGSLSFYFGKRPDYDIKYENTFAPFILEDDAALREVGHPRGSSKNLRYAIQKTYWDNIDIIPSCLENLAIDLLLPQLMEASRKPKIEFIAKLREGLREVGKDYDFIIIDGTPSLNMTTLNVVSACDVVFVPTPAALLDFASTLQFSKLISDTARSYIDMGVAPHLPDLRYFITKFSGSSYAQFFGQIIRKVFTVERGDVLTAEAHASDEIGKANASTYSIYEKNPSDADNRKKLKSTIEMYDRLFAEMHDALTETVFGDAMRGSHLDKIDEIVAKAGEARKEIRDAGHAE</sequence>
<evidence type="ECO:0000313" key="2">
    <source>
        <dbReference type="EMBL" id="MFC7296275.1"/>
    </source>
</evidence>
<gene>
    <name evidence="2" type="ORF">ACFQQA_16270</name>
</gene>
<organism evidence="2 3">
    <name type="scientific">Marinobacter aromaticivorans</name>
    <dbReference type="NCBI Taxonomy" id="1494078"/>
    <lineage>
        <taxon>Bacteria</taxon>
        <taxon>Pseudomonadati</taxon>
        <taxon>Pseudomonadota</taxon>
        <taxon>Gammaproteobacteria</taxon>
        <taxon>Pseudomonadales</taxon>
        <taxon>Marinobacteraceae</taxon>
        <taxon>Marinobacter</taxon>
    </lineage>
</organism>
<name>A0ABW2IYE7_9GAMM</name>
<dbReference type="PANTHER" id="PTHR13696">
    <property type="entry name" value="P-LOOP CONTAINING NUCLEOSIDE TRIPHOSPHATE HYDROLASE"/>
    <property type="match status" value="1"/>
</dbReference>
<accession>A0ABW2IYE7</accession>
<dbReference type="Gene3D" id="3.40.50.300">
    <property type="entry name" value="P-loop containing nucleotide triphosphate hydrolases"/>
    <property type="match status" value="1"/>
</dbReference>
<reference evidence="3" key="1">
    <citation type="journal article" date="2019" name="Int. J. Syst. Evol. Microbiol.">
        <title>The Global Catalogue of Microorganisms (GCM) 10K type strain sequencing project: providing services to taxonomists for standard genome sequencing and annotation.</title>
        <authorList>
            <consortium name="The Broad Institute Genomics Platform"/>
            <consortium name="The Broad Institute Genome Sequencing Center for Infectious Disease"/>
            <person name="Wu L."/>
            <person name="Ma J."/>
        </authorList>
    </citation>
    <scope>NUCLEOTIDE SEQUENCE [LARGE SCALE GENOMIC DNA]</scope>
    <source>
        <strain evidence="3">CCUG 60559</strain>
    </source>
</reference>
<dbReference type="Proteomes" id="UP001596506">
    <property type="component" value="Unassembled WGS sequence"/>
</dbReference>
<protein>
    <submittedName>
        <fullName evidence="2">AAA family ATPase</fullName>
    </submittedName>
</protein>
<evidence type="ECO:0000259" key="1">
    <source>
        <dbReference type="Pfam" id="PF13614"/>
    </source>
</evidence>
<dbReference type="InterPro" id="IPR050678">
    <property type="entry name" value="DNA_Partitioning_ATPase"/>
</dbReference>
<dbReference type="InterPro" id="IPR025669">
    <property type="entry name" value="AAA_dom"/>
</dbReference>
<feature type="domain" description="AAA" evidence="1">
    <location>
        <begin position="132"/>
        <end position="306"/>
    </location>
</feature>
<dbReference type="SUPFAM" id="SSF52540">
    <property type="entry name" value="P-loop containing nucleoside triphosphate hydrolases"/>
    <property type="match status" value="1"/>
</dbReference>
<dbReference type="EMBL" id="JBHTBD010000009">
    <property type="protein sequence ID" value="MFC7296275.1"/>
    <property type="molecule type" value="Genomic_DNA"/>
</dbReference>
<dbReference type="PANTHER" id="PTHR13696:SF52">
    <property type="entry name" value="PARA FAMILY PROTEIN CT_582"/>
    <property type="match status" value="1"/>
</dbReference>
<dbReference type="RefSeq" id="WP_227521129.1">
    <property type="nucleotide sequence ID" value="NZ_JBHTBD010000009.1"/>
</dbReference>
<dbReference type="CDD" id="cd02042">
    <property type="entry name" value="ParAB_family"/>
    <property type="match status" value="1"/>
</dbReference>
<dbReference type="InterPro" id="IPR027417">
    <property type="entry name" value="P-loop_NTPase"/>
</dbReference>
<proteinExistence type="predicted"/>
<keyword evidence="3" id="KW-1185">Reference proteome</keyword>
<comment type="caution">
    <text evidence="2">The sequence shown here is derived from an EMBL/GenBank/DDBJ whole genome shotgun (WGS) entry which is preliminary data.</text>
</comment>